<dbReference type="InterPro" id="IPR036371">
    <property type="entry name" value="TPK_B1-bd_sf"/>
</dbReference>
<evidence type="ECO:0000259" key="6">
    <source>
        <dbReference type="Pfam" id="PF04263"/>
    </source>
</evidence>
<evidence type="ECO:0000256" key="5">
    <source>
        <dbReference type="NCBIfam" id="TIGR01378"/>
    </source>
</evidence>
<dbReference type="Gene3D" id="3.40.50.10240">
    <property type="entry name" value="Thiamin pyrophosphokinase, catalytic domain"/>
    <property type="match status" value="1"/>
</dbReference>
<dbReference type="InterPro" id="IPR006282">
    <property type="entry name" value="Thi_PPkinase"/>
</dbReference>
<dbReference type="Proteomes" id="UP001652564">
    <property type="component" value="Unassembled WGS sequence"/>
</dbReference>
<reference evidence="7 8" key="1">
    <citation type="submission" date="2022-10" db="EMBL/GenBank/DDBJ databases">
        <title>Defluviimonas sp. nov., isolated from ocean surface sediments.</title>
        <authorList>
            <person name="He W."/>
            <person name="Wang L."/>
            <person name="Zhang D.-F."/>
        </authorList>
    </citation>
    <scope>NUCLEOTIDE SEQUENCE [LARGE SCALE GENOMIC DNA]</scope>
    <source>
        <strain evidence="7 8">WL0050</strain>
    </source>
</reference>
<dbReference type="SUPFAM" id="SSF63862">
    <property type="entry name" value="Thiamin pyrophosphokinase, substrate-binding domain"/>
    <property type="match status" value="1"/>
</dbReference>
<dbReference type="EMBL" id="JAOWKZ010000003">
    <property type="protein sequence ID" value="MCV2873404.1"/>
    <property type="molecule type" value="Genomic_DNA"/>
</dbReference>
<dbReference type="GO" id="GO:0004788">
    <property type="term" value="F:thiamine diphosphokinase activity"/>
    <property type="evidence" value="ECO:0007669"/>
    <property type="project" value="UniProtKB-EC"/>
</dbReference>
<sequence>MSDQVFRATSPVTLLGAGDSTGGCLAEALAYAPFLVAADGGANVAVTAGHVPEIVIGDLDSISADTRSAIPGDRLWHIAEQDSTDFEKCLARIAAPLILGVGFAGGRLDHVAAVWTALARYPDRRCLILGQEDVVFLSPRRLHLDLSEGARVSLFPMGAVSGRSEGLFWPIDGIGFAPDGRIGTSNRATGPVVLEFDAARMLVMLPRDCLGAAIAALAPGDRA</sequence>
<dbReference type="CDD" id="cd07995">
    <property type="entry name" value="TPK"/>
    <property type="match status" value="1"/>
</dbReference>
<feature type="domain" description="Thiamin pyrophosphokinase catalytic" evidence="6">
    <location>
        <begin position="28"/>
        <end position="121"/>
    </location>
</feature>
<evidence type="ECO:0000256" key="3">
    <source>
        <dbReference type="ARBA" id="ARBA00022777"/>
    </source>
</evidence>
<dbReference type="InterPro" id="IPR053149">
    <property type="entry name" value="TPK"/>
</dbReference>
<comment type="caution">
    <text evidence="7">The sequence shown here is derived from an EMBL/GenBank/DDBJ whole genome shotgun (WGS) entry which is preliminary data.</text>
</comment>
<evidence type="ECO:0000256" key="4">
    <source>
        <dbReference type="ARBA" id="ARBA00022840"/>
    </source>
</evidence>
<dbReference type="Pfam" id="PF04263">
    <property type="entry name" value="TPK_catalytic"/>
    <property type="match status" value="1"/>
</dbReference>
<dbReference type="EC" id="2.7.6.2" evidence="5"/>
<dbReference type="RefSeq" id="WP_263740612.1">
    <property type="nucleotide sequence ID" value="NZ_JAOWKZ010000003.1"/>
</dbReference>
<dbReference type="SUPFAM" id="SSF63999">
    <property type="entry name" value="Thiamin pyrophosphokinase, catalytic domain"/>
    <property type="match status" value="1"/>
</dbReference>
<organism evidence="7 8">
    <name type="scientific">Albidovulum litorale</name>
    <dbReference type="NCBI Taxonomy" id="2984134"/>
    <lineage>
        <taxon>Bacteria</taxon>
        <taxon>Pseudomonadati</taxon>
        <taxon>Pseudomonadota</taxon>
        <taxon>Alphaproteobacteria</taxon>
        <taxon>Rhodobacterales</taxon>
        <taxon>Paracoccaceae</taxon>
        <taxon>Albidovulum</taxon>
    </lineage>
</organism>
<protein>
    <recommendedName>
        <fullName evidence="5">Thiamine diphosphokinase</fullName>
        <ecNumber evidence="5">2.7.6.2</ecNumber>
    </recommendedName>
</protein>
<dbReference type="InterPro" id="IPR036759">
    <property type="entry name" value="TPK_catalytic_sf"/>
</dbReference>
<name>A0ABT2ZQY0_9RHOB</name>
<gene>
    <name evidence="7" type="ORF">OEZ71_13980</name>
</gene>
<accession>A0ABT2ZQY0</accession>
<dbReference type="NCBIfam" id="TIGR01378">
    <property type="entry name" value="thi_PPkinase"/>
    <property type="match status" value="1"/>
</dbReference>
<keyword evidence="4" id="KW-0067">ATP-binding</keyword>
<keyword evidence="3" id="KW-0418">Kinase</keyword>
<dbReference type="PANTHER" id="PTHR41299">
    <property type="entry name" value="THIAMINE PYROPHOSPHOKINASE"/>
    <property type="match status" value="1"/>
</dbReference>
<evidence type="ECO:0000256" key="2">
    <source>
        <dbReference type="ARBA" id="ARBA00022741"/>
    </source>
</evidence>
<proteinExistence type="predicted"/>
<evidence type="ECO:0000256" key="1">
    <source>
        <dbReference type="ARBA" id="ARBA00022679"/>
    </source>
</evidence>
<keyword evidence="1 7" id="KW-0808">Transferase</keyword>
<keyword evidence="8" id="KW-1185">Reference proteome</keyword>
<dbReference type="PANTHER" id="PTHR41299:SF1">
    <property type="entry name" value="THIAMINE PYROPHOSPHOKINASE"/>
    <property type="match status" value="1"/>
</dbReference>
<keyword evidence="2" id="KW-0547">Nucleotide-binding</keyword>
<evidence type="ECO:0000313" key="8">
    <source>
        <dbReference type="Proteomes" id="UP001652564"/>
    </source>
</evidence>
<dbReference type="InterPro" id="IPR007371">
    <property type="entry name" value="TPK_catalytic"/>
</dbReference>
<evidence type="ECO:0000313" key="7">
    <source>
        <dbReference type="EMBL" id="MCV2873404.1"/>
    </source>
</evidence>